<name>A0A835S3G4_VANPL</name>
<evidence type="ECO:0000313" key="3">
    <source>
        <dbReference type="EMBL" id="KAG0496773.1"/>
    </source>
</evidence>
<dbReference type="Gene3D" id="2.90.10.10">
    <property type="entry name" value="Bulb-type lectin domain"/>
    <property type="match status" value="2"/>
</dbReference>
<dbReference type="OrthoDB" id="192887at2759"/>
<gene>
    <name evidence="3" type="ORF">HPP92_001464</name>
</gene>
<proteinExistence type="predicted"/>
<sequence length="273" mass="29748">MGIQRSLLLLGVMALCWSSSTASNVLYTGGTLANNESIGLPGVGSFVMQQDCDLVLYDNNGTVLFSTNTTGPSRQNCTLSLTNYGRLEVRTPDSELLWNSSNTNSPNGSYAAVFRPDGDVAIYGPLHWSGFARGHNMKTEKEQELLGNIPTVNNMLFSGQVLYGNDELTNGLTSLKVRDCELLQTWLFFSWPLVSVQGEDCFVRLNFRGQLTIIDDTGKNSSALPTAANPTKGEYVLILEGLLARIYGPSAWSTNVRGVQPIVHLMLPSDAQE</sequence>
<dbReference type="PROSITE" id="PS50927">
    <property type="entry name" value="BULB_LECTIN"/>
    <property type="match status" value="1"/>
</dbReference>
<evidence type="ECO:0000313" key="4">
    <source>
        <dbReference type="Proteomes" id="UP000636800"/>
    </source>
</evidence>
<feature type="chain" id="PRO_5032385522" description="Bulb-type lectin domain-containing protein" evidence="1">
    <location>
        <begin position="23"/>
        <end position="273"/>
    </location>
</feature>
<dbReference type="GO" id="GO:0051707">
    <property type="term" value="P:response to other organism"/>
    <property type="evidence" value="ECO:0007669"/>
    <property type="project" value="UniProtKB-ARBA"/>
</dbReference>
<keyword evidence="1" id="KW-0732">Signal</keyword>
<organism evidence="3 4">
    <name type="scientific">Vanilla planifolia</name>
    <name type="common">Vanilla</name>
    <dbReference type="NCBI Taxonomy" id="51239"/>
    <lineage>
        <taxon>Eukaryota</taxon>
        <taxon>Viridiplantae</taxon>
        <taxon>Streptophyta</taxon>
        <taxon>Embryophyta</taxon>
        <taxon>Tracheophyta</taxon>
        <taxon>Spermatophyta</taxon>
        <taxon>Magnoliopsida</taxon>
        <taxon>Liliopsida</taxon>
        <taxon>Asparagales</taxon>
        <taxon>Orchidaceae</taxon>
        <taxon>Vanilloideae</taxon>
        <taxon>Vanilleae</taxon>
        <taxon>Vanilla</taxon>
    </lineage>
</organism>
<reference evidence="3 4" key="1">
    <citation type="journal article" date="2020" name="Nat. Food">
        <title>A phased Vanilla planifolia genome enables genetic improvement of flavour and production.</title>
        <authorList>
            <person name="Hasing T."/>
            <person name="Tang H."/>
            <person name="Brym M."/>
            <person name="Khazi F."/>
            <person name="Huang T."/>
            <person name="Chambers A.H."/>
        </authorList>
    </citation>
    <scope>NUCLEOTIDE SEQUENCE [LARGE SCALE GENOMIC DNA]</scope>
    <source>
        <tissue evidence="3">Leaf</tissue>
    </source>
</reference>
<dbReference type="CDD" id="cd00028">
    <property type="entry name" value="B_lectin"/>
    <property type="match status" value="1"/>
</dbReference>
<dbReference type="SUPFAM" id="SSF51110">
    <property type="entry name" value="alpha-D-mannose-specific plant lectins"/>
    <property type="match status" value="2"/>
</dbReference>
<dbReference type="InterPro" id="IPR001480">
    <property type="entry name" value="Bulb-type_lectin_dom"/>
</dbReference>
<keyword evidence="4" id="KW-1185">Reference proteome</keyword>
<dbReference type="AlphaFoldDB" id="A0A835S3G4"/>
<protein>
    <recommendedName>
        <fullName evidence="2">Bulb-type lectin domain-containing protein</fullName>
    </recommendedName>
</protein>
<dbReference type="SMART" id="SM00108">
    <property type="entry name" value="B_lectin"/>
    <property type="match status" value="1"/>
</dbReference>
<evidence type="ECO:0000256" key="1">
    <source>
        <dbReference type="SAM" id="SignalP"/>
    </source>
</evidence>
<feature type="domain" description="Bulb-type lectin" evidence="2">
    <location>
        <begin position="23"/>
        <end position="135"/>
    </location>
</feature>
<accession>A0A835S3G4</accession>
<dbReference type="InterPro" id="IPR036426">
    <property type="entry name" value="Bulb-type_lectin_dom_sf"/>
</dbReference>
<feature type="signal peptide" evidence="1">
    <location>
        <begin position="1"/>
        <end position="22"/>
    </location>
</feature>
<comment type="caution">
    <text evidence="3">The sequence shown here is derived from an EMBL/GenBank/DDBJ whole genome shotgun (WGS) entry which is preliminary data.</text>
</comment>
<dbReference type="Proteomes" id="UP000636800">
    <property type="component" value="Chromosome 1"/>
</dbReference>
<dbReference type="EMBL" id="JADCNL010000001">
    <property type="protein sequence ID" value="KAG0496773.1"/>
    <property type="molecule type" value="Genomic_DNA"/>
</dbReference>
<evidence type="ECO:0000259" key="2">
    <source>
        <dbReference type="PROSITE" id="PS50927"/>
    </source>
</evidence>